<evidence type="ECO:0000313" key="3">
    <source>
        <dbReference type="Proteomes" id="UP000749646"/>
    </source>
</evidence>
<protein>
    <submittedName>
        <fullName evidence="2">Uncharacterized protein</fullName>
    </submittedName>
</protein>
<dbReference type="EMBL" id="JAAAHW010000737">
    <property type="protein sequence ID" value="KAF9999481.1"/>
    <property type="molecule type" value="Genomic_DNA"/>
</dbReference>
<evidence type="ECO:0000256" key="1">
    <source>
        <dbReference type="SAM" id="Phobius"/>
    </source>
</evidence>
<gene>
    <name evidence="2" type="ORF">BGZ65_005180</name>
</gene>
<sequence length="338" mass="37638">MNYLGALNNNTGLIFKYEKYDNALQGLGLSLCTEFHTQIATISVGNMKVDTTRNWSVGLSLAPNGTAMSGFGSTAYIYITPSQGNQFVQNGGRLPVGTPFPYDYYPNLYILTQGASSVKINVNSQATQVIRKDFFGLFGLYQKDMKYDITTTANTFTEEYSKVSTINVVLNKYFLEQTEIPVTSVQDAIASLGGAFSVGWGVFYFFFGVGRLNPFGMISKRFVRTKIQNSLTAADGYSASQSVTIESQEKAPNSVLANAPSNSPSDMCGEHHVVFDKKLQQLDQHLQNVGKDYARLEGLLREYYLEMDIAKVDTPTTGDSRRWPRWTWPFRSRNSQSS</sequence>
<keyword evidence="3" id="KW-1185">Reference proteome</keyword>
<reference evidence="2" key="1">
    <citation type="journal article" date="2020" name="Fungal Divers.">
        <title>Resolving the Mortierellaceae phylogeny through synthesis of multi-gene phylogenetics and phylogenomics.</title>
        <authorList>
            <person name="Vandepol N."/>
            <person name="Liber J."/>
            <person name="Desiro A."/>
            <person name="Na H."/>
            <person name="Kennedy M."/>
            <person name="Barry K."/>
            <person name="Grigoriev I.V."/>
            <person name="Miller A.N."/>
            <person name="O'Donnell K."/>
            <person name="Stajich J.E."/>
            <person name="Bonito G."/>
        </authorList>
    </citation>
    <scope>NUCLEOTIDE SEQUENCE</scope>
    <source>
        <strain evidence="2">MES-2147</strain>
    </source>
</reference>
<accession>A0A9P6MGN1</accession>
<evidence type="ECO:0000313" key="2">
    <source>
        <dbReference type="EMBL" id="KAF9999481.1"/>
    </source>
</evidence>
<organism evidence="2 3">
    <name type="scientific">Modicella reniformis</name>
    <dbReference type="NCBI Taxonomy" id="1440133"/>
    <lineage>
        <taxon>Eukaryota</taxon>
        <taxon>Fungi</taxon>
        <taxon>Fungi incertae sedis</taxon>
        <taxon>Mucoromycota</taxon>
        <taxon>Mortierellomycotina</taxon>
        <taxon>Mortierellomycetes</taxon>
        <taxon>Mortierellales</taxon>
        <taxon>Mortierellaceae</taxon>
        <taxon>Modicella</taxon>
    </lineage>
</organism>
<proteinExistence type="predicted"/>
<dbReference type="AlphaFoldDB" id="A0A9P6MGN1"/>
<keyword evidence="1" id="KW-1133">Transmembrane helix</keyword>
<feature type="transmembrane region" description="Helical" evidence="1">
    <location>
        <begin position="188"/>
        <end position="207"/>
    </location>
</feature>
<dbReference type="Proteomes" id="UP000749646">
    <property type="component" value="Unassembled WGS sequence"/>
</dbReference>
<name>A0A9P6MGN1_9FUNG</name>
<dbReference type="OrthoDB" id="2306594at2759"/>
<comment type="caution">
    <text evidence="2">The sequence shown here is derived from an EMBL/GenBank/DDBJ whole genome shotgun (WGS) entry which is preliminary data.</text>
</comment>
<keyword evidence="1" id="KW-0472">Membrane</keyword>
<keyword evidence="1" id="KW-0812">Transmembrane</keyword>